<dbReference type="Proteomes" id="UP000279909">
    <property type="component" value="Unassembled WGS sequence"/>
</dbReference>
<dbReference type="InterPro" id="IPR017871">
    <property type="entry name" value="ABC_transporter-like_CS"/>
</dbReference>
<dbReference type="FunFam" id="3.40.50.300:FF:000032">
    <property type="entry name" value="Export ABC transporter ATP-binding protein"/>
    <property type="match status" value="1"/>
</dbReference>
<evidence type="ECO:0000256" key="2">
    <source>
        <dbReference type="ARBA" id="ARBA00022448"/>
    </source>
</evidence>
<dbReference type="SMART" id="SM00382">
    <property type="entry name" value="AAA"/>
    <property type="match status" value="1"/>
</dbReference>
<organism evidence="6 7">
    <name type="scientific">Lysinibacillus halotolerans</name>
    <dbReference type="NCBI Taxonomy" id="1368476"/>
    <lineage>
        <taxon>Bacteria</taxon>
        <taxon>Bacillati</taxon>
        <taxon>Bacillota</taxon>
        <taxon>Bacilli</taxon>
        <taxon>Bacillales</taxon>
        <taxon>Bacillaceae</taxon>
        <taxon>Lysinibacillus</taxon>
    </lineage>
</organism>
<keyword evidence="3" id="KW-0547">Nucleotide-binding</keyword>
<comment type="similarity">
    <text evidence="1">Belongs to the ABC transporter superfamily.</text>
</comment>
<dbReference type="AlphaFoldDB" id="A0A3M8HFW5"/>
<dbReference type="GO" id="GO:0016887">
    <property type="term" value="F:ATP hydrolysis activity"/>
    <property type="evidence" value="ECO:0007669"/>
    <property type="project" value="InterPro"/>
</dbReference>
<keyword evidence="4 6" id="KW-0067">ATP-binding</keyword>
<keyword evidence="7" id="KW-1185">Reference proteome</keyword>
<proteinExistence type="inferred from homology"/>
<protein>
    <submittedName>
        <fullName evidence="6">ABC transporter ATP-binding protein</fullName>
    </submittedName>
</protein>
<dbReference type="InterPro" id="IPR017911">
    <property type="entry name" value="MacB-like_ATP-bd"/>
</dbReference>
<evidence type="ECO:0000313" key="7">
    <source>
        <dbReference type="Proteomes" id="UP000279909"/>
    </source>
</evidence>
<keyword evidence="2" id="KW-0813">Transport</keyword>
<evidence type="ECO:0000313" key="6">
    <source>
        <dbReference type="EMBL" id="RND00961.1"/>
    </source>
</evidence>
<comment type="caution">
    <text evidence="6">The sequence shown here is derived from an EMBL/GenBank/DDBJ whole genome shotgun (WGS) entry which is preliminary data.</text>
</comment>
<dbReference type="GO" id="GO:0022857">
    <property type="term" value="F:transmembrane transporter activity"/>
    <property type="evidence" value="ECO:0007669"/>
    <property type="project" value="UniProtKB-ARBA"/>
</dbReference>
<dbReference type="PROSITE" id="PS00211">
    <property type="entry name" value="ABC_TRANSPORTER_1"/>
    <property type="match status" value="1"/>
</dbReference>
<dbReference type="Pfam" id="PF00005">
    <property type="entry name" value="ABC_tran"/>
    <property type="match status" value="1"/>
</dbReference>
<dbReference type="Gene3D" id="3.40.50.300">
    <property type="entry name" value="P-loop containing nucleotide triphosphate hydrolases"/>
    <property type="match status" value="1"/>
</dbReference>
<dbReference type="CDD" id="cd03255">
    <property type="entry name" value="ABC_MJ0796_LolCDE_FtsE"/>
    <property type="match status" value="1"/>
</dbReference>
<name>A0A3M8HFW5_9BACI</name>
<dbReference type="PANTHER" id="PTHR42798">
    <property type="entry name" value="LIPOPROTEIN-RELEASING SYSTEM ATP-BINDING PROTEIN LOLD"/>
    <property type="match status" value="1"/>
</dbReference>
<reference evidence="6 7" key="1">
    <citation type="journal article" date="2014" name="Int. J. Syst. Evol. Microbiol.">
        <title>Lysinibacillus halotolerans sp. nov., isolated from saline-alkaline soil.</title>
        <authorList>
            <person name="Kong D."/>
            <person name="Wang Y."/>
            <person name="Zhao B."/>
            <person name="Li Y."/>
            <person name="Song J."/>
            <person name="Zhai Y."/>
            <person name="Zhang C."/>
            <person name="Wang H."/>
            <person name="Chen X."/>
            <person name="Zhao B."/>
            <person name="Ruan Z."/>
        </authorList>
    </citation>
    <scope>NUCLEOTIDE SEQUENCE [LARGE SCALE GENOMIC DNA]</scope>
    <source>
        <strain evidence="6 7">MCCC 1A12703</strain>
    </source>
</reference>
<dbReference type="PROSITE" id="PS50893">
    <property type="entry name" value="ABC_TRANSPORTER_2"/>
    <property type="match status" value="1"/>
</dbReference>
<dbReference type="PANTHER" id="PTHR42798:SF7">
    <property type="entry name" value="ALPHA-D-RIBOSE 1-METHYLPHOSPHONATE 5-TRIPHOSPHATE SYNTHASE SUBUNIT PHNL"/>
    <property type="match status" value="1"/>
</dbReference>
<sequence length="258" mass="29106">MPILQVKDVTKVYEGKVTNRALNQLSFDVEQGEFLAVMGPSGSGKSTLLNLISTIDRPTSGEIIFNDMKPQSLSPNELAYFRRRELGFVFQDFNLLPMLTVEENIILPLTLDQKPVEMMEERLKNLAKRLDLTSYLHKRPNEISGGQAQKVAIARALIHEPTIILADEPTGNLDSNNSREVLELLSKINEEKRATIIMVTHDPIAASFCDRVLFIKDGEFFNEIHRDDRRQTFFQRILNVLSLLGGGQVGDLSSIRLP</sequence>
<dbReference type="InterPro" id="IPR003593">
    <property type="entry name" value="AAA+_ATPase"/>
</dbReference>
<evidence type="ECO:0000256" key="4">
    <source>
        <dbReference type="ARBA" id="ARBA00022840"/>
    </source>
</evidence>
<dbReference type="SUPFAM" id="SSF52540">
    <property type="entry name" value="P-loop containing nucleoside triphosphate hydrolases"/>
    <property type="match status" value="1"/>
</dbReference>
<dbReference type="GO" id="GO:0005524">
    <property type="term" value="F:ATP binding"/>
    <property type="evidence" value="ECO:0007669"/>
    <property type="project" value="UniProtKB-KW"/>
</dbReference>
<dbReference type="EMBL" id="RHLQ01000004">
    <property type="protein sequence ID" value="RND00961.1"/>
    <property type="molecule type" value="Genomic_DNA"/>
</dbReference>
<dbReference type="InterPro" id="IPR003439">
    <property type="entry name" value="ABC_transporter-like_ATP-bd"/>
</dbReference>
<dbReference type="RefSeq" id="WP_122970850.1">
    <property type="nucleotide sequence ID" value="NZ_RHLQ01000004.1"/>
</dbReference>
<accession>A0A3M8HFW5</accession>
<evidence type="ECO:0000259" key="5">
    <source>
        <dbReference type="PROSITE" id="PS50893"/>
    </source>
</evidence>
<dbReference type="OrthoDB" id="9791546at2"/>
<dbReference type="GO" id="GO:0098796">
    <property type="term" value="C:membrane protein complex"/>
    <property type="evidence" value="ECO:0007669"/>
    <property type="project" value="UniProtKB-ARBA"/>
</dbReference>
<feature type="domain" description="ABC transporter" evidence="5">
    <location>
        <begin position="4"/>
        <end position="242"/>
    </location>
</feature>
<evidence type="ECO:0000256" key="1">
    <source>
        <dbReference type="ARBA" id="ARBA00005417"/>
    </source>
</evidence>
<gene>
    <name evidence="6" type="ORF">EC501_03190</name>
</gene>
<dbReference type="InterPro" id="IPR027417">
    <property type="entry name" value="P-loop_NTPase"/>
</dbReference>
<evidence type="ECO:0000256" key="3">
    <source>
        <dbReference type="ARBA" id="ARBA00022741"/>
    </source>
</evidence>